<protein>
    <submittedName>
        <fullName evidence="1">Type I restriction endonuclease subunit M</fullName>
    </submittedName>
</protein>
<keyword evidence="2" id="KW-1185">Reference proteome</keyword>
<dbReference type="KEGG" id="acin:CBP34_06445"/>
<dbReference type="EMBL" id="CP021361">
    <property type="protein sequence ID" value="ART51376.1"/>
    <property type="molecule type" value="Genomic_DNA"/>
</dbReference>
<name>A0A240U0K6_9BURK</name>
<proteinExistence type="predicted"/>
<dbReference type="Proteomes" id="UP000194432">
    <property type="component" value="Chromosome 1"/>
</dbReference>
<gene>
    <name evidence="1" type="ORF">CBP34_06445</name>
</gene>
<keyword evidence="1" id="KW-0540">Nuclease</keyword>
<dbReference type="AlphaFoldDB" id="A0A240U0K6"/>
<sequence length="108" mass="11958">MTSSPGQAAALARYEQQRRPLFPLGQVLITPGALDMLEALQLAPLPFVLRHVAGDWGDLCNEDKQANAAALTYGSRVLSAYDIPPNHRLWIITEADRRSTTLLLPEEY</sequence>
<keyword evidence="1" id="KW-0378">Hydrolase</keyword>
<organism evidence="1 2">
    <name type="scientific">Acidovorax carolinensis</name>
    <dbReference type="NCBI Taxonomy" id="553814"/>
    <lineage>
        <taxon>Bacteria</taxon>
        <taxon>Pseudomonadati</taxon>
        <taxon>Pseudomonadota</taxon>
        <taxon>Betaproteobacteria</taxon>
        <taxon>Burkholderiales</taxon>
        <taxon>Comamonadaceae</taxon>
        <taxon>Acidovorax</taxon>
    </lineage>
</organism>
<accession>A0A240U0K6</accession>
<evidence type="ECO:0000313" key="1">
    <source>
        <dbReference type="EMBL" id="ART51376.1"/>
    </source>
</evidence>
<keyword evidence="1" id="KW-0255">Endonuclease</keyword>
<dbReference type="RefSeq" id="WP_094097612.1">
    <property type="nucleotide sequence ID" value="NZ_CP021361.1"/>
</dbReference>
<evidence type="ECO:0000313" key="2">
    <source>
        <dbReference type="Proteomes" id="UP000194432"/>
    </source>
</evidence>
<dbReference type="GO" id="GO:0004519">
    <property type="term" value="F:endonuclease activity"/>
    <property type="evidence" value="ECO:0007669"/>
    <property type="project" value="UniProtKB-KW"/>
</dbReference>
<reference evidence="1 2" key="1">
    <citation type="submission" date="2017-05" db="EMBL/GenBank/DDBJ databases">
        <title>Polyphasic characterization of four soil-derived phenanthrene-degrading Acidovorax strains and proposal of Acidovorax phenanthrenivorans sp. nov.</title>
        <authorList>
            <person name="Singleton D.R."/>
            <person name="Lee J."/>
            <person name="Dickey A.N."/>
            <person name="Stroud A."/>
            <person name="Scholl E.H."/>
            <person name="Wright F.A."/>
            <person name="Aitken M.D."/>
        </authorList>
    </citation>
    <scope>NUCLEOTIDE SEQUENCE [LARGE SCALE GENOMIC DNA]</scope>
    <source>
        <strain evidence="1">NA3</strain>
    </source>
</reference>